<organism evidence="3 4">
    <name type="scientific">Pseudolabrys taiwanensis</name>
    <dbReference type="NCBI Taxonomy" id="331696"/>
    <lineage>
        <taxon>Bacteria</taxon>
        <taxon>Pseudomonadati</taxon>
        <taxon>Pseudomonadota</taxon>
        <taxon>Alphaproteobacteria</taxon>
        <taxon>Hyphomicrobiales</taxon>
        <taxon>Xanthobacteraceae</taxon>
        <taxon>Pseudolabrys</taxon>
    </lineage>
</organism>
<dbReference type="Proteomes" id="UP000254889">
    <property type="component" value="Chromosome"/>
</dbReference>
<dbReference type="GO" id="GO:0005829">
    <property type="term" value="C:cytosol"/>
    <property type="evidence" value="ECO:0007669"/>
    <property type="project" value="TreeGrafter"/>
</dbReference>
<keyword evidence="1" id="KW-0456">Lyase</keyword>
<dbReference type="PANTHER" id="PTHR21240">
    <property type="entry name" value="2-AMINO-3-CARBOXYLMUCONATE-6-SEMIALDEHYDE DECARBOXYLASE"/>
    <property type="match status" value="1"/>
</dbReference>
<gene>
    <name evidence="3" type="ORF">DW352_22045</name>
</gene>
<dbReference type="InterPro" id="IPR032465">
    <property type="entry name" value="ACMSD"/>
</dbReference>
<evidence type="ECO:0000256" key="1">
    <source>
        <dbReference type="ARBA" id="ARBA00023239"/>
    </source>
</evidence>
<dbReference type="SUPFAM" id="SSF51556">
    <property type="entry name" value="Metallo-dependent hydrolases"/>
    <property type="match status" value="1"/>
</dbReference>
<sequence>MDAKAPVTIAIEEHYNDPNLVAHFTGLDLRRPPTIASKLLDLGETRLREMDEGGVDIQVLSHAGPTTQKLDPDTAVRMAKVTNDRLAETVAGKPDRFAGFAVLPTPAPEAAADELERCITDLGFKGAVVNGLTNGKFLDERPFWPILARAEKLGVPIYLHPALPSPEVSKVYYDDLSGQYPELRGPVWGFAAETGTQAVRMVLSGALAEFPNLQLVLGHLGEAIPFMLWRIDDLLARPVYDGMRFSDVFRRNFHLTTSGNFSDTALACSIAEVGIDRILFAVDWPFASNKAATDWLKQTSLSDADKAKILGENARRLLKM</sequence>
<reference evidence="3 4" key="1">
    <citation type="submission" date="2018-07" db="EMBL/GenBank/DDBJ databases">
        <authorList>
            <person name="Quirk P.G."/>
            <person name="Krulwich T.A."/>
        </authorList>
    </citation>
    <scope>NUCLEOTIDE SEQUENCE [LARGE SCALE GENOMIC DNA]</scope>
    <source>
        <strain evidence="3 4">CC-BB4</strain>
    </source>
</reference>
<feature type="domain" description="Amidohydrolase-related" evidence="2">
    <location>
        <begin position="46"/>
        <end position="319"/>
    </location>
</feature>
<dbReference type="PANTHER" id="PTHR21240:SF30">
    <property type="entry name" value="AMIDOHYDROLASE-RELATED DOMAIN-CONTAINING PROTEIN-RELATED"/>
    <property type="match status" value="1"/>
</dbReference>
<protein>
    <submittedName>
        <fullName evidence="3">Amidohydrolase</fullName>
    </submittedName>
</protein>
<dbReference type="Pfam" id="PF04909">
    <property type="entry name" value="Amidohydro_2"/>
    <property type="match status" value="1"/>
</dbReference>
<evidence type="ECO:0000259" key="2">
    <source>
        <dbReference type="Pfam" id="PF04909"/>
    </source>
</evidence>
<name>A0A346A1B8_9HYPH</name>
<keyword evidence="3" id="KW-0378">Hydrolase</keyword>
<dbReference type="GO" id="GO:0016787">
    <property type="term" value="F:hydrolase activity"/>
    <property type="evidence" value="ECO:0007669"/>
    <property type="project" value="UniProtKB-KW"/>
</dbReference>
<dbReference type="RefSeq" id="WP_115693344.1">
    <property type="nucleotide sequence ID" value="NZ_CP031417.1"/>
</dbReference>
<evidence type="ECO:0000313" key="4">
    <source>
        <dbReference type="Proteomes" id="UP000254889"/>
    </source>
</evidence>
<dbReference type="OrthoDB" id="149172at2"/>
<proteinExistence type="predicted"/>
<dbReference type="InterPro" id="IPR032466">
    <property type="entry name" value="Metal_Hydrolase"/>
</dbReference>
<dbReference type="GO" id="GO:0016831">
    <property type="term" value="F:carboxy-lyase activity"/>
    <property type="evidence" value="ECO:0007669"/>
    <property type="project" value="InterPro"/>
</dbReference>
<dbReference type="GO" id="GO:0019748">
    <property type="term" value="P:secondary metabolic process"/>
    <property type="evidence" value="ECO:0007669"/>
    <property type="project" value="TreeGrafter"/>
</dbReference>
<dbReference type="Gene3D" id="3.20.20.140">
    <property type="entry name" value="Metal-dependent hydrolases"/>
    <property type="match status" value="1"/>
</dbReference>
<dbReference type="InterPro" id="IPR006680">
    <property type="entry name" value="Amidohydro-rel"/>
</dbReference>
<dbReference type="KEGG" id="ptaw:DW352_22045"/>
<keyword evidence="4" id="KW-1185">Reference proteome</keyword>
<evidence type="ECO:0000313" key="3">
    <source>
        <dbReference type="EMBL" id="AXK82965.1"/>
    </source>
</evidence>
<dbReference type="AlphaFoldDB" id="A0A346A1B8"/>
<dbReference type="EMBL" id="CP031417">
    <property type="protein sequence ID" value="AXK82965.1"/>
    <property type="molecule type" value="Genomic_DNA"/>
</dbReference>
<accession>A0A346A1B8</accession>